<protein>
    <recommendedName>
        <fullName evidence="5">Transmembrane protein</fullName>
    </recommendedName>
</protein>
<feature type="compositionally biased region" description="Basic and acidic residues" evidence="1">
    <location>
        <begin position="526"/>
        <end position="535"/>
    </location>
</feature>
<evidence type="ECO:0000313" key="3">
    <source>
        <dbReference type="EMBL" id="MFD1939295.1"/>
    </source>
</evidence>
<dbReference type="Proteomes" id="UP001597368">
    <property type="component" value="Unassembled WGS sequence"/>
</dbReference>
<feature type="region of interest" description="Disordered" evidence="1">
    <location>
        <begin position="516"/>
        <end position="546"/>
    </location>
</feature>
<dbReference type="EMBL" id="JBHUFV010000080">
    <property type="protein sequence ID" value="MFD1939295.1"/>
    <property type="molecule type" value="Genomic_DNA"/>
</dbReference>
<keyword evidence="2" id="KW-0472">Membrane</keyword>
<evidence type="ECO:0000313" key="4">
    <source>
        <dbReference type="Proteomes" id="UP001597368"/>
    </source>
</evidence>
<feature type="transmembrane region" description="Helical" evidence="2">
    <location>
        <begin position="38"/>
        <end position="62"/>
    </location>
</feature>
<evidence type="ECO:0000256" key="2">
    <source>
        <dbReference type="SAM" id="Phobius"/>
    </source>
</evidence>
<name>A0ABW4TED8_9ACTN</name>
<evidence type="ECO:0008006" key="5">
    <source>
        <dbReference type="Google" id="ProtNLM"/>
    </source>
</evidence>
<evidence type="ECO:0000256" key="1">
    <source>
        <dbReference type="SAM" id="MobiDB-lite"/>
    </source>
</evidence>
<proteinExistence type="predicted"/>
<dbReference type="RefSeq" id="WP_379581434.1">
    <property type="nucleotide sequence ID" value="NZ_JBHUFV010000080.1"/>
</dbReference>
<feature type="transmembrane region" description="Helical" evidence="2">
    <location>
        <begin position="136"/>
        <end position="153"/>
    </location>
</feature>
<reference evidence="4" key="1">
    <citation type="journal article" date="2019" name="Int. J. Syst. Evol. Microbiol.">
        <title>The Global Catalogue of Microorganisms (GCM) 10K type strain sequencing project: providing services to taxonomists for standard genome sequencing and annotation.</title>
        <authorList>
            <consortium name="The Broad Institute Genomics Platform"/>
            <consortium name="The Broad Institute Genome Sequencing Center for Infectious Disease"/>
            <person name="Wu L."/>
            <person name="Ma J."/>
        </authorList>
    </citation>
    <scope>NUCLEOTIDE SEQUENCE [LARGE SCALE GENOMIC DNA]</scope>
    <source>
        <strain evidence="4">ICMP 6774ER</strain>
    </source>
</reference>
<gene>
    <name evidence="3" type="ORF">ACFSKW_48325</name>
</gene>
<feature type="transmembrane region" description="Helical" evidence="2">
    <location>
        <begin position="106"/>
        <end position="129"/>
    </location>
</feature>
<accession>A0ABW4TED8</accession>
<sequence>MYNDTAHMIAPSYGFDLIPVVRHAWRAWLLYTTQHLCVLVMLAVNPSVAIVVVSALCFWCLFRVMIKSALIVLPLWAKAVIDRLLHRPRWLSDSDDLREHVRLLRLSGLGCIALIMTLPMVAGFAHVSLDQMTRSTAFVGLLIVIVVGARAAIQQISLNFMHWAGRLRPQKLTLRQLAIDDQQSHPYVVYRRPSPPEPEEEPERFTFKRIDEEQQSPFVGSGQLVHRWLPPLTVQLLKSQPLGNGDDHSKHASMEVLEYPKPPFEAHELVAHLKKAMAPMGDVEDPTGLRGFTVHDRLYIAEPDVEPSPEWLRKRPTQNQIDERIDDPYDAVHHFLEIGATATGELVTTVFLRVTVKGRALSLDFAACALTRTPAEYQVLNAFAETGASAVLRSTLRVLLNLPAEVARIWHLAVALQLMIGAMRAHKNRMLKPRRGMAIAAQVSIREEKATPWEHAQLDEVTIHDHMKLIEQRLLKATEDFLESREVDTSAFKRRATSIINTGVLNMGGKTEIKQSAVGVNAQVRTDSREPDKGTEQAPASEGGQR</sequence>
<keyword evidence="2" id="KW-1133">Transmembrane helix</keyword>
<comment type="caution">
    <text evidence="3">The sequence shown here is derived from an EMBL/GenBank/DDBJ whole genome shotgun (WGS) entry which is preliminary data.</text>
</comment>
<organism evidence="3 4">
    <name type="scientific">Nonomuraea mangrovi</name>
    <dbReference type="NCBI Taxonomy" id="2316207"/>
    <lineage>
        <taxon>Bacteria</taxon>
        <taxon>Bacillati</taxon>
        <taxon>Actinomycetota</taxon>
        <taxon>Actinomycetes</taxon>
        <taxon>Streptosporangiales</taxon>
        <taxon>Streptosporangiaceae</taxon>
        <taxon>Nonomuraea</taxon>
    </lineage>
</organism>
<keyword evidence="2" id="KW-0812">Transmembrane</keyword>
<keyword evidence="4" id="KW-1185">Reference proteome</keyword>